<protein>
    <submittedName>
        <fullName evidence="2">Uncharacterized protein</fullName>
    </submittedName>
</protein>
<gene>
    <name evidence="2" type="ORF">HPB52_024071</name>
</gene>
<proteinExistence type="predicted"/>
<evidence type="ECO:0000256" key="1">
    <source>
        <dbReference type="SAM" id="MobiDB-lite"/>
    </source>
</evidence>
<keyword evidence="3" id="KW-1185">Reference proteome</keyword>
<dbReference type="EMBL" id="JABSTV010001248">
    <property type="protein sequence ID" value="KAH7970101.1"/>
    <property type="molecule type" value="Genomic_DNA"/>
</dbReference>
<name>A0A9D4Q8F6_RHISA</name>
<dbReference type="VEuPathDB" id="VectorBase:RSAN_041117"/>
<feature type="region of interest" description="Disordered" evidence="1">
    <location>
        <begin position="41"/>
        <end position="70"/>
    </location>
</feature>
<evidence type="ECO:0000313" key="3">
    <source>
        <dbReference type="Proteomes" id="UP000821837"/>
    </source>
</evidence>
<evidence type="ECO:0000313" key="2">
    <source>
        <dbReference type="EMBL" id="KAH7970101.1"/>
    </source>
</evidence>
<sequence length="70" mass="7619">MSAVVGPSERRRSGETIHVSAACNNNHPTINGGWYPMQNCRANGDTPAHRPMMGDQDDSDTGGFEDCRKN</sequence>
<reference evidence="2" key="1">
    <citation type="journal article" date="2020" name="Cell">
        <title>Large-Scale Comparative Analyses of Tick Genomes Elucidate Their Genetic Diversity and Vector Capacities.</title>
        <authorList>
            <consortium name="Tick Genome and Microbiome Consortium (TIGMIC)"/>
            <person name="Jia N."/>
            <person name="Wang J."/>
            <person name="Shi W."/>
            <person name="Du L."/>
            <person name="Sun Y."/>
            <person name="Zhan W."/>
            <person name="Jiang J.F."/>
            <person name="Wang Q."/>
            <person name="Zhang B."/>
            <person name="Ji P."/>
            <person name="Bell-Sakyi L."/>
            <person name="Cui X.M."/>
            <person name="Yuan T.T."/>
            <person name="Jiang B.G."/>
            <person name="Yang W.F."/>
            <person name="Lam T.T."/>
            <person name="Chang Q.C."/>
            <person name="Ding S.J."/>
            <person name="Wang X.J."/>
            <person name="Zhu J.G."/>
            <person name="Ruan X.D."/>
            <person name="Zhao L."/>
            <person name="Wei J.T."/>
            <person name="Ye R.Z."/>
            <person name="Que T.C."/>
            <person name="Du C.H."/>
            <person name="Zhou Y.H."/>
            <person name="Cheng J.X."/>
            <person name="Dai P.F."/>
            <person name="Guo W.B."/>
            <person name="Han X.H."/>
            <person name="Huang E.J."/>
            <person name="Li L.F."/>
            <person name="Wei W."/>
            <person name="Gao Y.C."/>
            <person name="Liu J.Z."/>
            <person name="Shao H.Z."/>
            <person name="Wang X."/>
            <person name="Wang C.C."/>
            <person name="Yang T.C."/>
            <person name="Huo Q.B."/>
            <person name="Li W."/>
            <person name="Chen H.Y."/>
            <person name="Chen S.E."/>
            <person name="Zhou L.G."/>
            <person name="Ni X.B."/>
            <person name="Tian J.H."/>
            <person name="Sheng Y."/>
            <person name="Liu T."/>
            <person name="Pan Y.S."/>
            <person name="Xia L.Y."/>
            <person name="Li J."/>
            <person name="Zhao F."/>
            <person name="Cao W.C."/>
        </authorList>
    </citation>
    <scope>NUCLEOTIDE SEQUENCE</scope>
    <source>
        <strain evidence="2">Rsan-2018</strain>
    </source>
</reference>
<organism evidence="2 3">
    <name type="scientific">Rhipicephalus sanguineus</name>
    <name type="common">Brown dog tick</name>
    <name type="synonym">Ixodes sanguineus</name>
    <dbReference type="NCBI Taxonomy" id="34632"/>
    <lineage>
        <taxon>Eukaryota</taxon>
        <taxon>Metazoa</taxon>
        <taxon>Ecdysozoa</taxon>
        <taxon>Arthropoda</taxon>
        <taxon>Chelicerata</taxon>
        <taxon>Arachnida</taxon>
        <taxon>Acari</taxon>
        <taxon>Parasitiformes</taxon>
        <taxon>Ixodida</taxon>
        <taxon>Ixodoidea</taxon>
        <taxon>Ixodidae</taxon>
        <taxon>Rhipicephalinae</taxon>
        <taxon>Rhipicephalus</taxon>
        <taxon>Rhipicephalus</taxon>
    </lineage>
</organism>
<dbReference type="Proteomes" id="UP000821837">
    <property type="component" value="Unassembled WGS sequence"/>
</dbReference>
<dbReference type="AlphaFoldDB" id="A0A9D4Q8F6"/>
<comment type="caution">
    <text evidence="2">The sequence shown here is derived from an EMBL/GenBank/DDBJ whole genome shotgun (WGS) entry which is preliminary data.</text>
</comment>
<accession>A0A9D4Q8F6</accession>
<reference evidence="2" key="2">
    <citation type="submission" date="2021-09" db="EMBL/GenBank/DDBJ databases">
        <authorList>
            <person name="Jia N."/>
            <person name="Wang J."/>
            <person name="Shi W."/>
            <person name="Du L."/>
            <person name="Sun Y."/>
            <person name="Zhan W."/>
            <person name="Jiang J."/>
            <person name="Wang Q."/>
            <person name="Zhang B."/>
            <person name="Ji P."/>
            <person name="Sakyi L.B."/>
            <person name="Cui X."/>
            <person name="Yuan T."/>
            <person name="Jiang B."/>
            <person name="Yang W."/>
            <person name="Lam T.T.-Y."/>
            <person name="Chang Q."/>
            <person name="Ding S."/>
            <person name="Wang X."/>
            <person name="Zhu J."/>
            <person name="Ruan X."/>
            <person name="Zhao L."/>
            <person name="Wei J."/>
            <person name="Que T."/>
            <person name="Du C."/>
            <person name="Cheng J."/>
            <person name="Dai P."/>
            <person name="Han X."/>
            <person name="Huang E."/>
            <person name="Gao Y."/>
            <person name="Liu J."/>
            <person name="Shao H."/>
            <person name="Ye R."/>
            <person name="Li L."/>
            <person name="Wei W."/>
            <person name="Wang X."/>
            <person name="Wang C."/>
            <person name="Huo Q."/>
            <person name="Li W."/>
            <person name="Guo W."/>
            <person name="Chen H."/>
            <person name="Chen S."/>
            <person name="Zhou L."/>
            <person name="Zhou L."/>
            <person name="Ni X."/>
            <person name="Tian J."/>
            <person name="Zhou Y."/>
            <person name="Sheng Y."/>
            <person name="Liu T."/>
            <person name="Pan Y."/>
            <person name="Xia L."/>
            <person name="Li J."/>
            <person name="Zhao F."/>
            <person name="Cao W."/>
        </authorList>
    </citation>
    <scope>NUCLEOTIDE SEQUENCE</scope>
    <source>
        <strain evidence="2">Rsan-2018</strain>
        <tissue evidence="2">Larvae</tissue>
    </source>
</reference>